<gene>
    <name evidence="1" type="ORF">Bravens_00544</name>
</gene>
<name>A0A150HA60_9MICO</name>
<protein>
    <submittedName>
        <fullName evidence="1">Uncharacterized protein</fullName>
    </submittedName>
</protein>
<dbReference type="Proteomes" id="UP000243589">
    <property type="component" value="Unassembled WGS sequence"/>
</dbReference>
<keyword evidence="2" id="KW-1185">Reference proteome</keyword>
<dbReference type="AlphaFoldDB" id="A0A150HA60"/>
<organism evidence="1 2">
    <name type="scientific">Brevibacterium ravenspurgense</name>
    <dbReference type="NCBI Taxonomy" id="479117"/>
    <lineage>
        <taxon>Bacteria</taxon>
        <taxon>Bacillati</taxon>
        <taxon>Actinomycetota</taxon>
        <taxon>Actinomycetes</taxon>
        <taxon>Micrococcales</taxon>
        <taxon>Brevibacteriaceae</taxon>
        <taxon>Brevibacterium</taxon>
    </lineage>
</organism>
<accession>A0A150HA60</accession>
<dbReference type="EMBL" id="LQQC01000007">
    <property type="protein sequence ID" value="KXZ58992.1"/>
    <property type="molecule type" value="Genomic_DNA"/>
</dbReference>
<proteinExistence type="predicted"/>
<dbReference type="InterPro" id="IPR014057">
    <property type="entry name" value="HI1420"/>
</dbReference>
<evidence type="ECO:0000313" key="1">
    <source>
        <dbReference type="EMBL" id="KXZ58992.1"/>
    </source>
</evidence>
<comment type="caution">
    <text evidence="1">The sequence shown here is derived from an EMBL/GenBank/DDBJ whole genome shotgun (WGS) entry which is preliminary data.</text>
</comment>
<reference evidence="1 2" key="1">
    <citation type="submission" date="2016-01" db="EMBL/GenBank/DDBJ databases">
        <title>Use of Whole Genome Sequencing to ascertain that Brevibacterium massiliense (Roux, Raoult 2009) is a later heterotypic synonym of Brevibacterium ravenspurgense (Mages 2008).</title>
        <authorList>
            <person name="Bernier A.-M."/>
            <person name="Burdz T."/>
            <person name="Huynh C."/>
            <person name="Pachecho A.L."/>
            <person name="Wiebe D."/>
            <person name="Bonner C."/>
            <person name="Bernard K."/>
        </authorList>
    </citation>
    <scope>NUCLEOTIDE SEQUENCE [LARGE SCALE GENOMIC DNA]</scope>
    <source>
        <strain evidence="1 2">CCUG56047</strain>
    </source>
</reference>
<dbReference type="Pfam" id="PF21716">
    <property type="entry name" value="dnstrm_HI1420"/>
    <property type="match status" value="1"/>
</dbReference>
<sequence length="68" mass="7727">MWGKMADNKVKMRPFDIAERLQTKEQVAYCLKAVLEDQDPDFLKSALGDIARSKGMAKLAKEIGLERE</sequence>
<dbReference type="PATRIC" id="fig|479117.4.peg.546"/>
<dbReference type="NCBIfam" id="TIGR02684">
    <property type="entry name" value="dnstrm_HI1420"/>
    <property type="match status" value="1"/>
</dbReference>
<evidence type="ECO:0000313" key="2">
    <source>
        <dbReference type="Proteomes" id="UP000243589"/>
    </source>
</evidence>